<evidence type="ECO:0000313" key="3">
    <source>
        <dbReference type="Proteomes" id="UP000593599"/>
    </source>
</evidence>
<dbReference type="GeneID" id="65131270"/>
<keyword evidence="3" id="KW-1185">Reference proteome</keyword>
<feature type="domain" description="DUF5675" evidence="1">
    <location>
        <begin position="4"/>
        <end position="129"/>
    </location>
</feature>
<dbReference type="Pfam" id="PF18925">
    <property type="entry name" value="DUF5675"/>
    <property type="match status" value="1"/>
</dbReference>
<reference evidence="2 3" key="1">
    <citation type="submission" date="2020-07" db="EMBL/GenBank/DDBJ databases">
        <title>Taxonomic proposal: Crassvirales, a new order of highly abundant and diverse bacterial viruses.</title>
        <authorList>
            <person name="Shkoporov A.N."/>
            <person name="Stockdale S.R."/>
            <person name="Guerin E."/>
            <person name="Ross R.P."/>
            <person name="Hill C."/>
        </authorList>
    </citation>
    <scope>NUCLEOTIDE SEQUENCE [LARGE SCALE GENOMIC DNA]</scope>
</reference>
<accession>A0A7M1RSH0</accession>
<dbReference type="InterPro" id="IPR043732">
    <property type="entry name" value="DUF5675"/>
</dbReference>
<dbReference type="KEGG" id="vg:65131270"/>
<organism evidence="2 3">
    <name type="scientific">uncultured phage cr7_1</name>
    <dbReference type="NCBI Taxonomy" id="2772086"/>
    <lineage>
        <taxon>Viruses</taxon>
        <taxon>Duplodnaviria</taxon>
        <taxon>Heunggongvirae</taxon>
        <taxon>Uroviricota</taxon>
        <taxon>Caudoviricetes</taxon>
        <taxon>Crassvirales</taxon>
        <taxon>Suoliviridae</taxon>
        <taxon>Oafivirinae</taxon>
        <taxon>Burzaovirus</taxon>
        <taxon>Burzaovirus coli</taxon>
    </lineage>
</organism>
<dbReference type="RefSeq" id="YP_010112785.1">
    <property type="nucleotide sequence ID" value="NC_055895.1"/>
</dbReference>
<dbReference type="EMBL" id="MT774402">
    <property type="protein sequence ID" value="QOR57333.1"/>
    <property type="molecule type" value="Genomic_DNA"/>
</dbReference>
<name>A0A7M1RSH0_9CAUD</name>
<sequence length="141" mass="16013">MKLTLKRIALRPTYTIGKLYIDDVYFCDTIEDTVRDLNKNGKFDNGEKKVHSKTAIPYGTYEIKWTYSPRFKKYTPQLMNVPSFEGIRIHAGNTSADTEGCLILGKNKLVGKVLNSRATINKFYPIIKEACSNGNVTIEIK</sequence>
<evidence type="ECO:0000259" key="1">
    <source>
        <dbReference type="Pfam" id="PF18925"/>
    </source>
</evidence>
<dbReference type="Proteomes" id="UP000593599">
    <property type="component" value="Segment"/>
</dbReference>
<protein>
    <submittedName>
        <fullName evidence="2">Transpeptidase</fullName>
    </submittedName>
</protein>
<evidence type="ECO:0000313" key="2">
    <source>
        <dbReference type="EMBL" id="QOR57333.1"/>
    </source>
</evidence>
<proteinExistence type="predicted"/>